<comment type="subcellular location">
    <subcellularLocation>
        <location evidence="1">Nucleus</location>
    </subcellularLocation>
</comment>
<dbReference type="GO" id="GO:0005634">
    <property type="term" value="C:nucleus"/>
    <property type="evidence" value="ECO:0007669"/>
    <property type="project" value="UniProtKB-SubCell"/>
</dbReference>
<feature type="region of interest" description="Disordered" evidence="4">
    <location>
        <begin position="28"/>
        <end position="107"/>
    </location>
</feature>
<evidence type="ECO:0000313" key="6">
    <source>
        <dbReference type="Proteomes" id="UP000578343"/>
    </source>
</evidence>
<evidence type="ECO:0000313" key="5">
    <source>
        <dbReference type="EMBL" id="NXG79463.1"/>
    </source>
</evidence>
<dbReference type="OrthoDB" id="8730115at2759"/>
<feature type="non-terminal residue" evidence="5">
    <location>
        <position position="200"/>
    </location>
</feature>
<protein>
    <submittedName>
        <fullName evidence="5">CA174 protein</fullName>
    </submittedName>
</protein>
<keyword evidence="6" id="KW-1185">Reference proteome</keyword>
<dbReference type="PANTHER" id="PTHR28491:SF1">
    <property type="entry name" value="UPF0688 PROTEIN C1ORF174"/>
    <property type="match status" value="1"/>
</dbReference>
<dbReference type="InterPro" id="IPR031530">
    <property type="entry name" value="UPF0688"/>
</dbReference>
<evidence type="ECO:0000256" key="1">
    <source>
        <dbReference type="ARBA" id="ARBA00004123"/>
    </source>
</evidence>
<reference evidence="5 6" key="1">
    <citation type="submission" date="2019-09" db="EMBL/GenBank/DDBJ databases">
        <title>Bird 10,000 Genomes (B10K) Project - Family phase.</title>
        <authorList>
            <person name="Zhang G."/>
        </authorList>
    </citation>
    <scope>NUCLEOTIDE SEQUENCE [LARGE SCALE GENOMIC DNA]</scope>
    <source>
        <strain evidence="5">B10K-DU-001-21</strain>
        <tissue evidence="5">Muscle</tissue>
    </source>
</reference>
<gene>
    <name evidence="5" type="ORF">BARMAR_R03509</name>
</gene>
<feature type="compositionally biased region" description="Basic residues" evidence="4">
    <location>
        <begin position="7"/>
        <end position="17"/>
    </location>
</feature>
<name>A0A7K9ES47_BARMA</name>
<feature type="compositionally biased region" description="Polar residues" evidence="4">
    <location>
        <begin position="91"/>
        <end position="105"/>
    </location>
</feature>
<organism evidence="5 6">
    <name type="scientific">Baryphthengus martii</name>
    <name type="common">Rufous motmot</name>
    <dbReference type="NCBI Taxonomy" id="176943"/>
    <lineage>
        <taxon>Eukaryota</taxon>
        <taxon>Metazoa</taxon>
        <taxon>Chordata</taxon>
        <taxon>Craniata</taxon>
        <taxon>Vertebrata</taxon>
        <taxon>Euteleostomi</taxon>
        <taxon>Archelosauria</taxon>
        <taxon>Archosauria</taxon>
        <taxon>Dinosauria</taxon>
        <taxon>Saurischia</taxon>
        <taxon>Theropoda</taxon>
        <taxon>Coelurosauria</taxon>
        <taxon>Aves</taxon>
        <taxon>Neognathae</taxon>
        <taxon>Neoaves</taxon>
        <taxon>Telluraves</taxon>
        <taxon>Coraciimorphae</taxon>
        <taxon>Coraciiformes</taxon>
        <taxon>Momotidae</taxon>
        <taxon>Baryphthengus</taxon>
    </lineage>
</organism>
<dbReference type="PANTHER" id="PTHR28491">
    <property type="entry name" value="UPF0688 PROTEIN C1ORF174"/>
    <property type="match status" value="1"/>
</dbReference>
<feature type="compositionally biased region" description="Basic and acidic residues" evidence="4">
    <location>
        <begin position="74"/>
        <end position="84"/>
    </location>
</feature>
<evidence type="ECO:0000256" key="3">
    <source>
        <dbReference type="ARBA" id="ARBA00023242"/>
    </source>
</evidence>
<dbReference type="EMBL" id="VWZK01019330">
    <property type="protein sequence ID" value="NXG79463.1"/>
    <property type="molecule type" value="Genomic_DNA"/>
</dbReference>
<keyword evidence="3" id="KW-0539">Nucleus</keyword>
<feature type="non-terminal residue" evidence="5">
    <location>
        <position position="1"/>
    </location>
</feature>
<sequence>RSSGKAAGRRPSKKLRCEKHSLVKSELEGLACGSENLAAQREAPKTSDGDRSSEVPGDHDIIQQTKGENIPDADGGKQVKEHHSSLKPQAVKSSGAASQTDSNEQLHICREEERSCGSLFSDESSLEDADVPRKPMQLDSSAFLNEDSNQPMPVARFFGDVAVLQDLPAAVLPSTMLSRREFRKLHFIAKEDDDEEEDVV</sequence>
<evidence type="ECO:0000256" key="2">
    <source>
        <dbReference type="ARBA" id="ARBA00006634"/>
    </source>
</evidence>
<dbReference type="AlphaFoldDB" id="A0A7K9ES47"/>
<feature type="compositionally biased region" description="Basic and acidic residues" evidence="4">
    <location>
        <begin position="42"/>
        <end position="61"/>
    </location>
</feature>
<evidence type="ECO:0000256" key="4">
    <source>
        <dbReference type="SAM" id="MobiDB-lite"/>
    </source>
</evidence>
<proteinExistence type="inferred from homology"/>
<feature type="region of interest" description="Disordered" evidence="4">
    <location>
        <begin position="1"/>
        <end position="20"/>
    </location>
</feature>
<comment type="similarity">
    <text evidence="2">Belongs to the UPF0688 family.</text>
</comment>
<dbReference type="Proteomes" id="UP000578343">
    <property type="component" value="Unassembled WGS sequence"/>
</dbReference>
<comment type="caution">
    <text evidence="5">The sequence shown here is derived from an EMBL/GenBank/DDBJ whole genome shotgun (WGS) entry which is preliminary data.</text>
</comment>
<accession>A0A7K9ES47</accession>
<dbReference type="Pfam" id="PF15772">
    <property type="entry name" value="UPF0688"/>
    <property type="match status" value="1"/>
</dbReference>